<keyword evidence="3" id="KW-1185">Reference proteome</keyword>
<sequence length="91" mass="10719">MKQVWMAQNYLLPVFFGLVCYSSGLSSTVTCHRFVRKQQLNFFLSVYLCRVRIVEVESGFDLANAFSNPNLRNNREEEEEEEGKKREKEYA</sequence>
<reference evidence="2 3" key="1">
    <citation type="submission" date="2015-05" db="EMBL/GenBank/DDBJ databases">
        <title>Evolution of Trichinella species and genotypes.</title>
        <authorList>
            <person name="Korhonen P.K."/>
            <person name="Edoardo P."/>
            <person name="Giuseppe L.R."/>
            <person name="Gasser R.B."/>
        </authorList>
    </citation>
    <scope>NUCLEOTIDE SEQUENCE [LARGE SCALE GENOMIC DNA]</scope>
    <source>
        <strain evidence="2">ISS10</strain>
    </source>
</reference>
<feature type="region of interest" description="Disordered" evidence="1">
    <location>
        <begin position="68"/>
        <end position="91"/>
    </location>
</feature>
<name>A0A0V1LDW2_9BILA</name>
<organism evidence="2 3">
    <name type="scientific">Trichinella nativa</name>
    <dbReference type="NCBI Taxonomy" id="6335"/>
    <lineage>
        <taxon>Eukaryota</taxon>
        <taxon>Metazoa</taxon>
        <taxon>Ecdysozoa</taxon>
        <taxon>Nematoda</taxon>
        <taxon>Enoplea</taxon>
        <taxon>Dorylaimia</taxon>
        <taxon>Trichinellida</taxon>
        <taxon>Trichinellidae</taxon>
        <taxon>Trichinella</taxon>
    </lineage>
</organism>
<protein>
    <submittedName>
        <fullName evidence="2">Uncharacterized protein</fullName>
    </submittedName>
</protein>
<comment type="caution">
    <text evidence="2">The sequence shown here is derived from an EMBL/GenBank/DDBJ whole genome shotgun (WGS) entry which is preliminary data.</text>
</comment>
<gene>
    <name evidence="2" type="ORF">T02_12694</name>
</gene>
<evidence type="ECO:0000313" key="3">
    <source>
        <dbReference type="Proteomes" id="UP000054721"/>
    </source>
</evidence>
<evidence type="ECO:0000313" key="2">
    <source>
        <dbReference type="EMBL" id="KRZ57516.1"/>
    </source>
</evidence>
<dbReference type="Proteomes" id="UP000054721">
    <property type="component" value="Unassembled WGS sequence"/>
</dbReference>
<proteinExistence type="predicted"/>
<dbReference type="EMBL" id="JYDW01000074">
    <property type="protein sequence ID" value="KRZ57516.1"/>
    <property type="molecule type" value="Genomic_DNA"/>
</dbReference>
<evidence type="ECO:0000256" key="1">
    <source>
        <dbReference type="SAM" id="MobiDB-lite"/>
    </source>
</evidence>
<accession>A0A0V1LDW2</accession>
<feature type="compositionally biased region" description="Basic and acidic residues" evidence="1">
    <location>
        <begin position="82"/>
        <end position="91"/>
    </location>
</feature>
<dbReference type="AlphaFoldDB" id="A0A0V1LDW2"/>